<gene>
    <name evidence="1" type="ORF">B9P89_30335</name>
</gene>
<accession>A0AA44SHD3</accession>
<dbReference type="EMBL" id="NEFA01000143">
    <property type="protein sequence ID" value="OYQ90957.1"/>
    <property type="molecule type" value="Genomic_DNA"/>
</dbReference>
<organism evidence="1 2">
    <name type="scientific">Citrobacter freundii</name>
    <dbReference type="NCBI Taxonomy" id="546"/>
    <lineage>
        <taxon>Bacteria</taxon>
        <taxon>Pseudomonadati</taxon>
        <taxon>Pseudomonadota</taxon>
        <taxon>Gammaproteobacteria</taxon>
        <taxon>Enterobacterales</taxon>
        <taxon>Enterobacteriaceae</taxon>
        <taxon>Citrobacter</taxon>
        <taxon>Citrobacter freundii complex</taxon>
    </lineage>
</organism>
<proteinExistence type="predicted"/>
<sequence>MAWYIDSEHVMKNERKEGNPKYEKIWKPGENPDWAGIYRCQACGYEDLINRQCTKLPPCSNCEKKSHKNNTWKLLVRAVDAK</sequence>
<evidence type="ECO:0000313" key="1">
    <source>
        <dbReference type="EMBL" id="OYQ90957.1"/>
    </source>
</evidence>
<dbReference type="RefSeq" id="WP_032936641.1">
    <property type="nucleotide sequence ID" value="NZ_CAKNEP010000014.1"/>
</dbReference>
<dbReference type="AlphaFoldDB" id="A0AA44SHD3"/>
<comment type="caution">
    <text evidence="1">The sequence shown here is derived from an EMBL/GenBank/DDBJ whole genome shotgun (WGS) entry which is preliminary data.</text>
</comment>
<evidence type="ECO:0000313" key="2">
    <source>
        <dbReference type="Proteomes" id="UP000215827"/>
    </source>
</evidence>
<dbReference type="GeneID" id="87000475"/>
<reference evidence="1 2" key="1">
    <citation type="submission" date="2017-04" db="EMBL/GenBank/DDBJ databases">
        <title>Emergence of KPC-2-producing Citrobacter isolates from sediments of a Chinese river.</title>
        <authorList>
            <person name="Zheng B."/>
        </authorList>
    </citation>
    <scope>NUCLEOTIDE SEQUENCE [LARGE SCALE GENOMIC DNA]</scope>
    <source>
        <strain evidence="1 2">C191</strain>
    </source>
</reference>
<name>A0AA44SHD3_CITFR</name>
<dbReference type="Proteomes" id="UP000215827">
    <property type="component" value="Unassembled WGS sequence"/>
</dbReference>
<protein>
    <submittedName>
        <fullName evidence="1">Uncharacterized protein</fullName>
    </submittedName>
</protein>